<gene>
    <name evidence="1" type="ORF">CHARACLAT_033497</name>
</gene>
<comment type="caution">
    <text evidence="1">The sequence shown here is derived from an EMBL/GenBank/DDBJ whole genome shotgun (WGS) entry which is preliminary data.</text>
</comment>
<organism evidence="1 2">
    <name type="scientific">Characodon lateralis</name>
    <dbReference type="NCBI Taxonomy" id="208331"/>
    <lineage>
        <taxon>Eukaryota</taxon>
        <taxon>Metazoa</taxon>
        <taxon>Chordata</taxon>
        <taxon>Craniata</taxon>
        <taxon>Vertebrata</taxon>
        <taxon>Euteleostomi</taxon>
        <taxon>Actinopterygii</taxon>
        <taxon>Neopterygii</taxon>
        <taxon>Teleostei</taxon>
        <taxon>Neoteleostei</taxon>
        <taxon>Acanthomorphata</taxon>
        <taxon>Ovalentaria</taxon>
        <taxon>Atherinomorphae</taxon>
        <taxon>Cyprinodontiformes</taxon>
        <taxon>Goodeidae</taxon>
        <taxon>Characodon</taxon>
    </lineage>
</organism>
<proteinExistence type="predicted"/>
<accession>A0ABU7E7K8</accession>
<dbReference type="EMBL" id="JAHUTJ010048300">
    <property type="protein sequence ID" value="MED6282569.1"/>
    <property type="molecule type" value="Genomic_DNA"/>
</dbReference>
<keyword evidence="2" id="KW-1185">Reference proteome</keyword>
<name>A0ABU7E7K8_9TELE</name>
<dbReference type="Proteomes" id="UP001352852">
    <property type="component" value="Unassembled WGS sequence"/>
</dbReference>
<sequence>MDKTIWAACGCLQRRLVDLVGGDWWLGTDEENDVTQGLRLSVLQSRFGGYKLCPFPLVPTRRCSVQLSLLSFSISNSYEEPVLFLVPAGLLIQASRPVLKT</sequence>
<evidence type="ECO:0000313" key="1">
    <source>
        <dbReference type="EMBL" id="MED6282569.1"/>
    </source>
</evidence>
<evidence type="ECO:0000313" key="2">
    <source>
        <dbReference type="Proteomes" id="UP001352852"/>
    </source>
</evidence>
<protein>
    <submittedName>
        <fullName evidence="1">Uncharacterized protein</fullName>
    </submittedName>
</protein>
<reference evidence="1 2" key="1">
    <citation type="submission" date="2021-06" db="EMBL/GenBank/DDBJ databases">
        <authorList>
            <person name="Palmer J.M."/>
        </authorList>
    </citation>
    <scope>NUCLEOTIDE SEQUENCE [LARGE SCALE GENOMIC DNA]</scope>
    <source>
        <strain evidence="1 2">CL_MEX2019</strain>
        <tissue evidence="1">Muscle</tissue>
    </source>
</reference>